<reference evidence="3" key="1">
    <citation type="journal article" date="2019" name="Int. J. Syst. Evol. Microbiol.">
        <title>The Global Catalogue of Microorganisms (GCM) 10K type strain sequencing project: providing services to taxonomists for standard genome sequencing and annotation.</title>
        <authorList>
            <consortium name="The Broad Institute Genomics Platform"/>
            <consortium name="The Broad Institute Genome Sequencing Center for Infectious Disease"/>
            <person name="Wu L."/>
            <person name="Ma J."/>
        </authorList>
    </citation>
    <scope>NUCLEOTIDE SEQUENCE [LARGE SCALE GENOMIC DNA]</scope>
    <source>
        <strain evidence="3">JCM 16704</strain>
    </source>
</reference>
<accession>A0ABP7YP01</accession>
<evidence type="ECO:0000313" key="3">
    <source>
        <dbReference type="Proteomes" id="UP001500101"/>
    </source>
</evidence>
<name>A0ABP7YP01_9SPHI</name>
<comment type="caution">
    <text evidence="2">The sequence shown here is derived from an EMBL/GenBank/DDBJ whole genome shotgun (WGS) entry which is preliminary data.</text>
</comment>
<protein>
    <recommendedName>
        <fullName evidence="4">YcxB-like protein</fullName>
    </recommendedName>
</protein>
<feature type="transmembrane region" description="Helical" evidence="1">
    <location>
        <begin position="33"/>
        <end position="51"/>
    </location>
</feature>
<feature type="transmembrane region" description="Helical" evidence="1">
    <location>
        <begin position="57"/>
        <end position="76"/>
    </location>
</feature>
<dbReference type="EMBL" id="BAAAZI010000006">
    <property type="protein sequence ID" value="GAA4139037.1"/>
    <property type="molecule type" value="Genomic_DNA"/>
</dbReference>
<keyword evidence="1" id="KW-1133">Transmembrane helix</keyword>
<gene>
    <name evidence="2" type="ORF">GCM10022216_16740</name>
</gene>
<evidence type="ECO:0000256" key="1">
    <source>
        <dbReference type="SAM" id="Phobius"/>
    </source>
</evidence>
<sequence>MHMDISYILREEDYLQFNLYVASNSKVVKRRRILSRYVVPAAYLIFALISFYMNAMIMGVIFLIFSILWVLLFPAYEVKKYVKAYKKYIQSNLSRSLNNQVELKVKDDFIYLNDHTSEHKISIASLYELVELPSIFLLSSDVGSAILIPKDQIDVSLVKQNLMDLSRTHKIPLIEKLDWKWR</sequence>
<keyword evidence="1" id="KW-0472">Membrane</keyword>
<keyword evidence="1" id="KW-0812">Transmembrane</keyword>
<evidence type="ECO:0000313" key="2">
    <source>
        <dbReference type="EMBL" id="GAA4139037.1"/>
    </source>
</evidence>
<organism evidence="2 3">
    <name type="scientific">Sphingobacterium kyonggiense</name>
    <dbReference type="NCBI Taxonomy" id="714075"/>
    <lineage>
        <taxon>Bacteria</taxon>
        <taxon>Pseudomonadati</taxon>
        <taxon>Bacteroidota</taxon>
        <taxon>Sphingobacteriia</taxon>
        <taxon>Sphingobacteriales</taxon>
        <taxon>Sphingobacteriaceae</taxon>
        <taxon>Sphingobacterium</taxon>
    </lineage>
</organism>
<proteinExistence type="predicted"/>
<evidence type="ECO:0008006" key="4">
    <source>
        <dbReference type="Google" id="ProtNLM"/>
    </source>
</evidence>
<dbReference type="Proteomes" id="UP001500101">
    <property type="component" value="Unassembled WGS sequence"/>
</dbReference>
<keyword evidence="3" id="KW-1185">Reference proteome</keyword>